<reference evidence="3 4" key="2">
    <citation type="journal article" date="2021" name="Microorganisms">
        <title>The Ever-Expanding Pseudomonas Genus: Description of 43 New Species and Partition of the Pseudomonas putida Group.</title>
        <authorList>
            <person name="Girard L."/>
            <person name="Lood C."/>
            <person name="Hofte M."/>
            <person name="Vandamme P."/>
            <person name="Rokni-Zadeh H."/>
            <person name="van Noort V."/>
            <person name="Lavigne R."/>
            <person name="De Mot R."/>
        </authorList>
    </citation>
    <scope>NUCLEOTIDE SEQUENCE [LARGE SCALE GENOMIC DNA]</scope>
    <source>
        <strain evidence="3 4">RW8P3</strain>
    </source>
</reference>
<name>A0A9E6TV58_9PSED</name>
<dbReference type="KEGG" id="pvw:HU752_023760"/>
<dbReference type="PRINTS" id="PR01484">
    <property type="entry name" value="PRTACTNFAMLY"/>
</dbReference>
<dbReference type="Gene3D" id="2.40.128.130">
    <property type="entry name" value="Autotransporter beta-domain"/>
    <property type="match status" value="1"/>
</dbReference>
<dbReference type="InterPro" id="IPR012332">
    <property type="entry name" value="Autotransporter_pectin_lyase_C"/>
</dbReference>
<dbReference type="PROSITE" id="PS51208">
    <property type="entry name" value="AUTOTRANSPORTER"/>
    <property type="match status" value="1"/>
</dbReference>
<evidence type="ECO:0000256" key="1">
    <source>
        <dbReference type="ARBA" id="ARBA00022729"/>
    </source>
</evidence>
<proteinExistence type="predicted"/>
<dbReference type="PANTHER" id="PTHR35037:SF7">
    <property type="entry name" value="AUTOTRANSPORTER"/>
    <property type="match status" value="1"/>
</dbReference>
<accession>A0A9E6TV58</accession>
<organism evidence="3 4">
    <name type="scientific">Pseudomonas vanderleydeniana</name>
    <dbReference type="NCBI Taxonomy" id="2745495"/>
    <lineage>
        <taxon>Bacteria</taxon>
        <taxon>Pseudomonadati</taxon>
        <taxon>Pseudomonadota</taxon>
        <taxon>Gammaproteobacteria</taxon>
        <taxon>Pseudomonadales</taxon>
        <taxon>Pseudomonadaceae</taxon>
        <taxon>Pseudomonas</taxon>
    </lineage>
</organism>
<evidence type="ECO:0000259" key="2">
    <source>
        <dbReference type="PROSITE" id="PS51208"/>
    </source>
</evidence>
<dbReference type="SMART" id="SM00869">
    <property type="entry name" value="Autotransporter"/>
    <property type="match status" value="1"/>
</dbReference>
<dbReference type="InterPro" id="IPR003991">
    <property type="entry name" value="Pertactin_virulence_factor"/>
</dbReference>
<dbReference type="CDD" id="cd01343">
    <property type="entry name" value="PL1_Passenger_AT"/>
    <property type="match status" value="1"/>
</dbReference>
<dbReference type="EMBL" id="CP077093">
    <property type="protein sequence ID" value="QXI31602.1"/>
    <property type="molecule type" value="Genomic_DNA"/>
</dbReference>
<dbReference type="InterPro" id="IPR036709">
    <property type="entry name" value="Autotransporte_beta_dom_sf"/>
</dbReference>
<dbReference type="SUPFAM" id="SSF51126">
    <property type="entry name" value="Pectin lyase-like"/>
    <property type="match status" value="1"/>
</dbReference>
<evidence type="ECO:0000313" key="3">
    <source>
        <dbReference type="EMBL" id="QXI31602.1"/>
    </source>
</evidence>
<reference evidence="3 4" key="1">
    <citation type="journal article" date="2020" name="Microorganisms">
        <title>Reliable Identification of Environmental Pseudomonas Isolates Using the rpoD Gene.</title>
        <authorList>
            <consortium name="The Broad Institute Genome Sequencing Platform"/>
            <person name="Girard L."/>
            <person name="Lood C."/>
            <person name="Rokni-Zadeh H."/>
            <person name="van Noort V."/>
            <person name="Lavigne R."/>
            <person name="De Mot R."/>
        </authorList>
    </citation>
    <scope>NUCLEOTIDE SEQUENCE [LARGE SCALE GENOMIC DNA]</scope>
    <source>
        <strain evidence="3 4">RW8P3</strain>
    </source>
</reference>
<dbReference type="GO" id="GO:0019867">
    <property type="term" value="C:outer membrane"/>
    <property type="evidence" value="ECO:0007669"/>
    <property type="project" value="InterPro"/>
</dbReference>
<protein>
    <submittedName>
        <fullName evidence="3">Autotransporter outer membrane beta-barrel domain-containing protein</fullName>
    </submittedName>
</protein>
<keyword evidence="4" id="KW-1185">Reference proteome</keyword>
<dbReference type="Proteomes" id="UP000634530">
    <property type="component" value="Chromosome"/>
</dbReference>
<evidence type="ECO:0000313" key="4">
    <source>
        <dbReference type="Proteomes" id="UP000634530"/>
    </source>
</evidence>
<feature type="domain" description="Autotransporter" evidence="2">
    <location>
        <begin position="462"/>
        <end position="731"/>
    </location>
</feature>
<dbReference type="AlphaFoldDB" id="A0A9E6TV58"/>
<sequence length="731" mass="75879">MAWIIGAVLAPQMGLAQGNETQGFVEGRLETVTAESEVTSWHVGRSGVLEIIEGGAATRVTVSDYGQVRVDGGRITEGLALSYGARAVLGNADIRNDTGTGLAVGTTFLPGGTIAPSRADVRNSVVAGAGYGAHVSFRARLSLDNSQVIGRDHAGGPGIGVKLNGGSLSMSNGSHVLGDSLGLQISGQSGGVPGDPGDPRESDVMIDNSTVQGVAGPAIVAQDAITARITVQNNASLLAGNGTLLDVGGNSTVGFTVDHSVLSGDLVADDTSTLDVTLQNNAQLTGNLVNTNSVAINSGANWTMVGDADVKSLSLAGGSVTLGSADQFRTLSLGELSGTGLFNMHVNLLDNTGDLLSVNGEANGEFLLNIENTGQEPNSPDITPLHVVHTEGGDAWFDVVGGSVDLGAYSYLLERQGDDWFIVGSGKTISPSSQAALGLFSVGPTVWYGELATLRNRMGEIRTSGEGGGWIRGYGNQYNVTAEAGFGYKQRQTGLSLGVDLPVPVSNGQLLAGVMAGHSESDLSLSRGSAGTVESGYIGAYGTWLMEEGYYLDAVAKLNRFRNKADVSMTNGVKAKGSYDNFAYGGSLEFGKHIGLTPDVFVEPYAQLSAVTVRGGRYTLDNGLSARNDHTQSVLGKAGATLGRNLQLADGGLLQPYLRAALVHEFSRSDNTVKINDISFDNSLFGSRAELGAGVSAALSKSTQVHAHFDYMKGEHIEQPWGVNIGLRYAF</sequence>
<keyword evidence="1" id="KW-0732">Signal</keyword>
<dbReference type="NCBIfam" id="TIGR01414">
    <property type="entry name" value="autotrans_barl"/>
    <property type="match status" value="1"/>
</dbReference>
<dbReference type="InterPro" id="IPR006315">
    <property type="entry name" value="OM_autotransptr_brl_dom"/>
</dbReference>
<dbReference type="Pfam" id="PF03212">
    <property type="entry name" value="Pertactin"/>
    <property type="match status" value="1"/>
</dbReference>
<dbReference type="InterPro" id="IPR004899">
    <property type="entry name" value="Pertactin_central"/>
</dbReference>
<dbReference type="InterPro" id="IPR011050">
    <property type="entry name" value="Pectin_lyase_fold/virulence"/>
</dbReference>
<dbReference type="Pfam" id="PF03797">
    <property type="entry name" value="Autotransporter"/>
    <property type="match status" value="1"/>
</dbReference>
<dbReference type="PANTHER" id="PTHR35037">
    <property type="entry name" value="C-TERMINAL REGION OF AIDA-LIKE PROTEIN"/>
    <property type="match status" value="1"/>
</dbReference>
<dbReference type="Gene3D" id="2.160.20.20">
    <property type="match status" value="1"/>
</dbReference>
<dbReference type="InterPro" id="IPR005546">
    <property type="entry name" value="Autotransporte_beta"/>
</dbReference>
<dbReference type="InterPro" id="IPR051551">
    <property type="entry name" value="Autotransporter_adhesion"/>
</dbReference>
<gene>
    <name evidence="3" type="ORF">HU752_023760</name>
</gene>
<dbReference type="SUPFAM" id="SSF103515">
    <property type="entry name" value="Autotransporter"/>
    <property type="match status" value="1"/>
</dbReference>